<keyword evidence="1" id="KW-1133">Transmembrane helix</keyword>
<keyword evidence="1" id="KW-0472">Membrane</keyword>
<dbReference type="STRING" id="486041.B0E220"/>
<keyword evidence="3" id="KW-1185">Reference proteome</keyword>
<dbReference type="KEGG" id="lbc:LACBIDRAFT_335343"/>
<feature type="transmembrane region" description="Helical" evidence="1">
    <location>
        <begin position="282"/>
        <end position="305"/>
    </location>
</feature>
<organism evidence="3">
    <name type="scientific">Laccaria bicolor (strain S238N-H82 / ATCC MYA-4686)</name>
    <name type="common">Bicoloured deceiver</name>
    <name type="synonym">Laccaria laccata var. bicolor</name>
    <dbReference type="NCBI Taxonomy" id="486041"/>
    <lineage>
        <taxon>Eukaryota</taxon>
        <taxon>Fungi</taxon>
        <taxon>Dikarya</taxon>
        <taxon>Basidiomycota</taxon>
        <taxon>Agaricomycotina</taxon>
        <taxon>Agaricomycetes</taxon>
        <taxon>Agaricomycetidae</taxon>
        <taxon>Agaricales</taxon>
        <taxon>Agaricineae</taxon>
        <taxon>Hydnangiaceae</taxon>
        <taxon>Laccaria</taxon>
    </lineage>
</organism>
<dbReference type="InParanoid" id="B0E220"/>
<dbReference type="RefSeq" id="XP_001890228.1">
    <property type="nucleotide sequence ID" value="XM_001890193.1"/>
</dbReference>
<keyword evidence="1" id="KW-0812">Transmembrane</keyword>
<dbReference type="GeneID" id="6085893"/>
<feature type="transmembrane region" description="Helical" evidence="1">
    <location>
        <begin position="156"/>
        <end position="179"/>
    </location>
</feature>
<reference evidence="2 3" key="1">
    <citation type="journal article" date="2008" name="Nature">
        <title>The genome of Laccaria bicolor provides insights into mycorrhizal symbiosis.</title>
        <authorList>
            <person name="Martin F."/>
            <person name="Aerts A."/>
            <person name="Ahren D."/>
            <person name="Brun A."/>
            <person name="Danchin E.G.J."/>
            <person name="Duchaussoy F."/>
            <person name="Gibon J."/>
            <person name="Kohler A."/>
            <person name="Lindquist E."/>
            <person name="Pereda V."/>
            <person name="Salamov A."/>
            <person name="Shapiro H.J."/>
            <person name="Wuyts J."/>
            <person name="Blaudez D."/>
            <person name="Buee M."/>
            <person name="Brokstein P."/>
            <person name="Canbaeck B."/>
            <person name="Cohen D."/>
            <person name="Courty P.E."/>
            <person name="Coutinho P.M."/>
            <person name="Delaruelle C."/>
            <person name="Detter J.C."/>
            <person name="Deveau A."/>
            <person name="DiFazio S."/>
            <person name="Duplessis S."/>
            <person name="Fraissinet-Tachet L."/>
            <person name="Lucic E."/>
            <person name="Frey-Klett P."/>
            <person name="Fourrey C."/>
            <person name="Feussner I."/>
            <person name="Gay G."/>
            <person name="Grimwood J."/>
            <person name="Hoegger P.J."/>
            <person name="Jain P."/>
            <person name="Kilaru S."/>
            <person name="Labbe J."/>
            <person name="Lin Y.C."/>
            <person name="Legue V."/>
            <person name="Le Tacon F."/>
            <person name="Marmeisse R."/>
            <person name="Melayah D."/>
            <person name="Montanini B."/>
            <person name="Muratet M."/>
            <person name="Nehls U."/>
            <person name="Niculita-Hirzel H."/>
            <person name="Oudot-Le Secq M.P."/>
            <person name="Peter M."/>
            <person name="Quesneville H."/>
            <person name="Rajashekar B."/>
            <person name="Reich M."/>
            <person name="Rouhier N."/>
            <person name="Schmutz J."/>
            <person name="Yin T."/>
            <person name="Chalot M."/>
            <person name="Henrissat B."/>
            <person name="Kuees U."/>
            <person name="Lucas S."/>
            <person name="Van de Peer Y."/>
            <person name="Podila G.K."/>
            <person name="Polle A."/>
            <person name="Pukkila P.J."/>
            <person name="Richardson P.M."/>
            <person name="Rouze P."/>
            <person name="Sanders I.R."/>
            <person name="Stajich J.E."/>
            <person name="Tunlid A."/>
            <person name="Tuskan G."/>
            <person name="Grigoriev I.V."/>
        </authorList>
    </citation>
    <scope>NUCLEOTIDE SEQUENCE [LARGE SCALE GENOMIC DNA]</scope>
    <source>
        <strain evidence="3">S238N-H82 / ATCC MYA-4686</strain>
    </source>
</reference>
<protein>
    <submittedName>
        <fullName evidence="2">Predicted protein</fullName>
    </submittedName>
</protein>
<dbReference type="EMBL" id="DS547173">
    <property type="protein sequence ID" value="EDQ99095.1"/>
    <property type="molecule type" value="Genomic_DNA"/>
</dbReference>
<evidence type="ECO:0000313" key="3">
    <source>
        <dbReference type="Proteomes" id="UP000001194"/>
    </source>
</evidence>
<dbReference type="OrthoDB" id="3267806at2759"/>
<name>B0E220_LACBS</name>
<feature type="non-terminal residue" evidence="2">
    <location>
        <position position="1"/>
    </location>
</feature>
<accession>B0E220</accession>
<gene>
    <name evidence="2" type="ORF">LACBIDRAFT_335343</name>
</gene>
<feature type="transmembrane region" description="Helical" evidence="1">
    <location>
        <begin position="200"/>
        <end position="218"/>
    </location>
</feature>
<dbReference type="HOGENOM" id="CLU_562112_0_0_1"/>
<evidence type="ECO:0000313" key="2">
    <source>
        <dbReference type="EMBL" id="EDQ99095.1"/>
    </source>
</evidence>
<dbReference type="Proteomes" id="UP000001194">
    <property type="component" value="Unassembled WGS sequence"/>
</dbReference>
<evidence type="ECO:0000256" key="1">
    <source>
        <dbReference type="SAM" id="Phobius"/>
    </source>
</evidence>
<sequence length="486" mass="53970">IPYLTGTGETRLCPPDDVIREVHVSCVGGLIGAQATILTNAKLAPQPPKDSAVLERNYTSWPALMLSIKRLRSPSSAEIVPLSEGVSRRHYDRAMSIDGTVIDGRSFHQSKEWPWFVPLSLRSILTLKRFPLSVSRTLSNPYRPNVPASQLFAEKMWLQGGILSAVAYGVVLTLFTLNFCLLRERAHQETHEISRRRQHWALLVYTCFMFILSTLTMASQAEMTQLGFIDNRDFPGGPAAYETVMFSIPISMLGNFALTGITYLVRISRFESGPWNSTAFTLIYGFTSLSLNILLTLMISIRLYFHRRRVYKVLGKRHGSHYTSIISLLVESASIQDVIVLFFLVPFALGSPVANIAMSTLVQVQTIASFMIIYRVAQGTAWNSGTASDILTEDAVRQARQFSIIRFTGTVGILGTSTSIDESSGDQNELPMDRDKLSGIATVDSDYLKEKTYPVPVLGLLGECEAAAWAQMPAFEQDYDVSLIEA</sequence>
<dbReference type="AlphaFoldDB" id="B0E220"/>
<proteinExistence type="predicted"/>